<name>A0A1M6LML9_9CLOT</name>
<dbReference type="EMBL" id="FQZB01000010">
    <property type="protein sequence ID" value="SHJ72471.1"/>
    <property type="molecule type" value="Genomic_DNA"/>
</dbReference>
<dbReference type="OrthoDB" id="2878022at2"/>
<keyword evidence="3" id="KW-1185">Reference proteome</keyword>
<evidence type="ECO:0000259" key="1">
    <source>
        <dbReference type="Pfam" id="PF00882"/>
    </source>
</evidence>
<accession>A0A1M6LML9</accession>
<gene>
    <name evidence="2" type="ORF">SAMN02745163_02433</name>
</gene>
<dbReference type="SUPFAM" id="SSF48537">
    <property type="entry name" value="Phospholipase C/P1 nuclease"/>
    <property type="match status" value="1"/>
</dbReference>
<protein>
    <submittedName>
        <fullName evidence="2">Zinc dependent phospholipase C</fullName>
    </submittedName>
</protein>
<dbReference type="Proteomes" id="UP000184310">
    <property type="component" value="Unassembled WGS sequence"/>
</dbReference>
<dbReference type="InterPro" id="IPR008947">
    <property type="entry name" value="PLipase_C/P1_nuclease_dom_sf"/>
</dbReference>
<dbReference type="InterPro" id="IPR029002">
    <property type="entry name" value="PLPC/GPLD1"/>
</dbReference>
<proteinExistence type="predicted"/>
<feature type="domain" description="Phospholipase C/D" evidence="1">
    <location>
        <begin position="5"/>
        <end position="159"/>
    </location>
</feature>
<evidence type="ECO:0000313" key="2">
    <source>
        <dbReference type="EMBL" id="SHJ72471.1"/>
    </source>
</evidence>
<dbReference type="GO" id="GO:0016788">
    <property type="term" value="F:hydrolase activity, acting on ester bonds"/>
    <property type="evidence" value="ECO:0007669"/>
    <property type="project" value="InterPro"/>
</dbReference>
<dbReference type="Pfam" id="PF00882">
    <property type="entry name" value="Zn_dep_PLPC"/>
    <property type="match status" value="1"/>
</dbReference>
<sequence>MLMNTHKIIAQGVITNLELNKKVLINDKHFIWGNLKPDMTSKYKLVKHYKDESFNLILNKIDYLSSLSFDDIRKWYPMSSFNQELGVICHFLCDFFCIPHYERWEFKHSMNKHIKYERELDLVAKEYLVKNEREIIVTGRTAKDFIDKLQVEYNSKKDYINDLEYASYVCNSIVNYILDNVIYNSNVIVFSAV</sequence>
<dbReference type="STRING" id="1121302.SAMN02745163_02433"/>
<organism evidence="2 3">
    <name type="scientific">Clostridium cavendishii DSM 21758</name>
    <dbReference type="NCBI Taxonomy" id="1121302"/>
    <lineage>
        <taxon>Bacteria</taxon>
        <taxon>Bacillati</taxon>
        <taxon>Bacillota</taxon>
        <taxon>Clostridia</taxon>
        <taxon>Eubacteriales</taxon>
        <taxon>Clostridiaceae</taxon>
        <taxon>Clostridium</taxon>
    </lineage>
</organism>
<dbReference type="AlphaFoldDB" id="A0A1M6LML9"/>
<reference evidence="2 3" key="1">
    <citation type="submission" date="2016-11" db="EMBL/GenBank/DDBJ databases">
        <authorList>
            <person name="Jaros S."/>
            <person name="Januszkiewicz K."/>
            <person name="Wedrychowicz H."/>
        </authorList>
    </citation>
    <scope>NUCLEOTIDE SEQUENCE [LARGE SCALE GENOMIC DNA]</scope>
    <source>
        <strain evidence="2 3">DSM 21758</strain>
    </source>
</reference>
<evidence type="ECO:0000313" key="3">
    <source>
        <dbReference type="Proteomes" id="UP000184310"/>
    </source>
</evidence>